<dbReference type="InterPro" id="IPR036928">
    <property type="entry name" value="AS_sf"/>
</dbReference>
<evidence type="ECO:0000256" key="6">
    <source>
        <dbReference type="ARBA" id="ARBA00022741"/>
    </source>
</evidence>
<evidence type="ECO:0000256" key="2">
    <source>
        <dbReference type="ARBA" id="ARBA00011123"/>
    </source>
</evidence>
<reference evidence="12 13" key="1">
    <citation type="submission" date="2019-04" db="EMBL/GenBank/DDBJ databases">
        <authorList>
            <person name="Van Vliet M D."/>
        </authorList>
    </citation>
    <scope>NUCLEOTIDE SEQUENCE [LARGE SCALE GENOMIC DNA]</scope>
    <source>
        <strain evidence="12 13">F21</strain>
    </source>
</reference>
<protein>
    <recommendedName>
        <fullName evidence="4 10">Glutamyl-tRNA(Gln) amidotransferase subunit A</fullName>
        <shortName evidence="10">Glu-ADT subunit A</shortName>
        <ecNumber evidence="3 10">6.3.5.7</ecNumber>
    </recommendedName>
</protein>
<dbReference type="GO" id="GO:0005524">
    <property type="term" value="F:ATP binding"/>
    <property type="evidence" value="ECO:0007669"/>
    <property type="project" value="UniProtKB-KW"/>
</dbReference>
<dbReference type="InterPro" id="IPR004412">
    <property type="entry name" value="GatA"/>
</dbReference>
<keyword evidence="13" id="KW-1185">Reference proteome</keyword>
<accession>A0A6C2ULD3</accession>
<dbReference type="Pfam" id="PF01425">
    <property type="entry name" value="Amidase"/>
    <property type="match status" value="1"/>
</dbReference>
<dbReference type="NCBIfam" id="TIGR00132">
    <property type="entry name" value="gatA"/>
    <property type="match status" value="1"/>
</dbReference>
<dbReference type="GO" id="GO:0006412">
    <property type="term" value="P:translation"/>
    <property type="evidence" value="ECO:0007669"/>
    <property type="project" value="UniProtKB-UniRule"/>
</dbReference>
<keyword evidence="7 10" id="KW-0067">ATP-binding</keyword>
<evidence type="ECO:0000256" key="10">
    <source>
        <dbReference type="HAMAP-Rule" id="MF_00120"/>
    </source>
</evidence>
<dbReference type="EMBL" id="CAAHFH010000001">
    <property type="protein sequence ID" value="VGO20114.1"/>
    <property type="molecule type" value="Genomic_DNA"/>
</dbReference>
<keyword evidence="6 10" id="KW-0547">Nucleotide-binding</keyword>
<dbReference type="HAMAP" id="MF_00120">
    <property type="entry name" value="GatA"/>
    <property type="match status" value="1"/>
</dbReference>
<dbReference type="GO" id="GO:0030956">
    <property type="term" value="C:glutamyl-tRNA(Gln) amidotransferase complex"/>
    <property type="evidence" value="ECO:0007669"/>
    <property type="project" value="InterPro"/>
</dbReference>
<dbReference type="RefSeq" id="WP_136061556.1">
    <property type="nucleotide sequence ID" value="NZ_CAAHFH010000001.1"/>
</dbReference>
<feature type="active site" description="Acyl-ester intermediate" evidence="10">
    <location>
        <position position="178"/>
    </location>
</feature>
<dbReference type="InterPro" id="IPR020556">
    <property type="entry name" value="Amidase_CS"/>
</dbReference>
<gene>
    <name evidence="10 12" type="primary">gatA</name>
    <name evidence="12" type="ORF">SCARR_02174</name>
</gene>
<keyword evidence="12" id="KW-0808">Transferase</keyword>
<keyword evidence="5 10" id="KW-0436">Ligase</keyword>
<evidence type="ECO:0000313" key="12">
    <source>
        <dbReference type="EMBL" id="VGO20114.1"/>
    </source>
</evidence>
<evidence type="ECO:0000256" key="8">
    <source>
        <dbReference type="ARBA" id="ARBA00022917"/>
    </source>
</evidence>
<dbReference type="InterPro" id="IPR023631">
    <property type="entry name" value="Amidase_dom"/>
</dbReference>
<feature type="domain" description="Amidase" evidence="11">
    <location>
        <begin position="25"/>
        <end position="468"/>
    </location>
</feature>
<sequence length="487" mass="51693">MADLHKLTISELTEQLASGTCTSVDIVNDVLASIDATDGKVGAYLTIDREDALAQAKAADEARAAGSQLPMLGIPVAIKDLLNVKGQPCTCSSKILEGYIAPYDATVIAKLREAGAVLLGRVNMDEFAMGSSTENAALGKTSNPWNLDHVPGGSSGGSAACVAADEAIASLGSDTGGSIRQPAAFCGCVGVKPTYGRVSRYGLTAFASSLDQIGPLTKTVKDSAILLEVLCGHDKMDSSSIEMDVPAFAKNLSNGTSLAGMKLGLPKEYFVVGMDPEVEQSVRDAVEHCKSLGAEIIDVSLPNAKYAIAVYYIIATAEASANLARFDGIRYGMRIDGKDPIELYGKTRAAGFGSEVKRRIILGTYVLSSGYYDAYYLRAQKVRTLIRDDFTEAFKQCDAILSPVTPTPAYKLGEKSDDPLKMYLDDILTTPINLAGNCALSLPCGFASNGMPIGLQIIGDAFQEETILKVGHAFEQTTEWHKKRPSL</sequence>
<feature type="active site" description="Charge relay system" evidence="10">
    <location>
        <position position="79"/>
    </location>
</feature>
<evidence type="ECO:0000256" key="5">
    <source>
        <dbReference type="ARBA" id="ARBA00022598"/>
    </source>
</evidence>
<evidence type="ECO:0000313" key="13">
    <source>
        <dbReference type="Proteomes" id="UP000346198"/>
    </source>
</evidence>
<evidence type="ECO:0000256" key="9">
    <source>
        <dbReference type="ARBA" id="ARBA00047407"/>
    </source>
</evidence>
<keyword evidence="8 10" id="KW-0648">Protein biosynthesis</keyword>
<dbReference type="GO" id="GO:0050567">
    <property type="term" value="F:glutaminyl-tRNA synthase (glutamine-hydrolyzing) activity"/>
    <property type="evidence" value="ECO:0007669"/>
    <property type="project" value="UniProtKB-UniRule"/>
</dbReference>
<name>A0A6C2ULD3_9BACT</name>
<dbReference type="Proteomes" id="UP000346198">
    <property type="component" value="Unassembled WGS sequence"/>
</dbReference>
<dbReference type="AlphaFoldDB" id="A0A6C2ULD3"/>
<dbReference type="SUPFAM" id="SSF75304">
    <property type="entry name" value="Amidase signature (AS) enzymes"/>
    <property type="match status" value="1"/>
</dbReference>
<comment type="function">
    <text evidence="10">Allows the formation of correctly charged Gln-tRNA(Gln) through the transamidation of misacylated Glu-tRNA(Gln) in organisms which lack glutaminyl-tRNA synthetase. The reaction takes place in the presence of glutamine and ATP through an activated gamma-phospho-Glu-tRNA(Gln).</text>
</comment>
<dbReference type="PANTHER" id="PTHR11895">
    <property type="entry name" value="TRANSAMIDASE"/>
    <property type="match status" value="1"/>
</dbReference>
<evidence type="ECO:0000259" key="11">
    <source>
        <dbReference type="Pfam" id="PF01425"/>
    </source>
</evidence>
<dbReference type="EC" id="6.3.5.7" evidence="3 10"/>
<feature type="active site" description="Charge relay system" evidence="10">
    <location>
        <position position="154"/>
    </location>
</feature>
<evidence type="ECO:0000256" key="3">
    <source>
        <dbReference type="ARBA" id="ARBA00012739"/>
    </source>
</evidence>
<dbReference type="GO" id="GO:0016740">
    <property type="term" value="F:transferase activity"/>
    <property type="evidence" value="ECO:0007669"/>
    <property type="project" value="UniProtKB-KW"/>
</dbReference>
<evidence type="ECO:0000256" key="7">
    <source>
        <dbReference type="ARBA" id="ARBA00022840"/>
    </source>
</evidence>
<comment type="similarity">
    <text evidence="1 10">Belongs to the amidase family. GatA subfamily.</text>
</comment>
<dbReference type="Gene3D" id="3.90.1300.10">
    <property type="entry name" value="Amidase signature (AS) domain"/>
    <property type="match status" value="1"/>
</dbReference>
<evidence type="ECO:0000256" key="4">
    <source>
        <dbReference type="ARBA" id="ARBA00014428"/>
    </source>
</evidence>
<dbReference type="InterPro" id="IPR000120">
    <property type="entry name" value="Amidase"/>
</dbReference>
<comment type="catalytic activity">
    <reaction evidence="9 10">
        <text>L-glutamyl-tRNA(Gln) + L-glutamine + ATP + H2O = L-glutaminyl-tRNA(Gln) + L-glutamate + ADP + phosphate + H(+)</text>
        <dbReference type="Rhea" id="RHEA:17521"/>
        <dbReference type="Rhea" id="RHEA-COMP:9681"/>
        <dbReference type="Rhea" id="RHEA-COMP:9684"/>
        <dbReference type="ChEBI" id="CHEBI:15377"/>
        <dbReference type="ChEBI" id="CHEBI:15378"/>
        <dbReference type="ChEBI" id="CHEBI:29985"/>
        <dbReference type="ChEBI" id="CHEBI:30616"/>
        <dbReference type="ChEBI" id="CHEBI:43474"/>
        <dbReference type="ChEBI" id="CHEBI:58359"/>
        <dbReference type="ChEBI" id="CHEBI:78520"/>
        <dbReference type="ChEBI" id="CHEBI:78521"/>
        <dbReference type="ChEBI" id="CHEBI:456216"/>
        <dbReference type="EC" id="6.3.5.7"/>
    </reaction>
</comment>
<organism evidence="12 13">
    <name type="scientific">Pontiella sulfatireligans</name>
    <dbReference type="NCBI Taxonomy" id="2750658"/>
    <lineage>
        <taxon>Bacteria</taxon>
        <taxon>Pseudomonadati</taxon>
        <taxon>Kiritimatiellota</taxon>
        <taxon>Kiritimatiellia</taxon>
        <taxon>Kiritimatiellales</taxon>
        <taxon>Pontiellaceae</taxon>
        <taxon>Pontiella</taxon>
    </lineage>
</organism>
<dbReference type="PIRSF" id="PIRSF001221">
    <property type="entry name" value="Amidase_fungi"/>
    <property type="match status" value="1"/>
</dbReference>
<evidence type="ECO:0000256" key="1">
    <source>
        <dbReference type="ARBA" id="ARBA00008069"/>
    </source>
</evidence>
<dbReference type="PROSITE" id="PS00571">
    <property type="entry name" value="AMIDASES"/>
    <property type="match status" value="1"/>
</dbReference>
<comment type="subunit">
    <text evidence="2 10">Heterotrimer of A, B and C subunits.</text>
</comment>
<proteinExistence type="inferred from homology"/>
<dbReference type="PANTHER" id="PTHR11895:SF151">
    <property type="entry name" value="GLUTAMYL-TRNA(GLN) AMIDOTRANSFERASE SUBUNIT A"/>
    <property type="match status" value="1"/>
</dbReference>